<feature type="transmembrane region" description="Helical" evidence="1">
    <location>
        <begin position="93"/>
        <end position="111"/>
    </location>
</feature>
<keyword evidence="1" id="KW-1133">Transmembrane helix</keyword>
<evidence type="ECO:0000313" key="3">
    <source>
        <dbReference type="Proteomes" id="UP000472277"/>
    </source>
</evidence>
<dbReference type="Proteomes" id="UP000472277">
    <property type="component" value="Chromosome 27"/>
</dbReference>
<dbReference type="GeneTree" id="ENSGT00990000210237"/>
<dbReference type="Ensembl" id="ENSSTUT00000123591.1">
    <property type="protein sequence ID" value="ENSSTUP00000115508.1"/>
    <property type="gene ID" value="ENSSTUG00000050882.1"/>
</dbReference>
<sequence>MSQVKPPRPNPPLTRTTGILSALGSLLSQVLEAKRKAKEGSPVKEIDISGPARFAIYESMIFALFFSGCSLLLPTYGGVMPTTVPYCMVKRFLLDRLIFAPAYLLVFFCVMDIQEVSHNSHWLFIQGCIHLECIVVLCCQSVFLCFQFQVLFTTLVALFWNAYLASVRK</sequence>
<feature type="transmembrane region" description="Helical" evidence="1">
    <location>
        <begin position="149"/>
        <end position="167"/>
    </location>
</feature>
<accession>A0A674F5E2</accession>
<feature type="transmembrane region" description="Helical" evidence="1">
    <location>
        <begin position="123"/>
        <end position="143"/>
    </location>
</feature>
<reference evidence="2" key="1">
    <citation type="submission" date="2025-08" db="UniProtKB">
        <authorList>
            <consortium name="Ensembl"/>
        </authorList>
    </citation>
    <scope>IDENTIFICATION</scope>
</reference>
<proteinExistence type="predicted"/>
<evidence type="ECO:0000313" key="2">
    <source>
        <dbReference type="Ensembl" id="ENSSTUP00000115508.1"/>
    </source>
</evidence>
<keyword evidence="3" id="KW-1185">Reference proteome</keyword>
<keyword evidence="1" id="KW-0472">Membrane</keyword>
<organism evidence="2 3">
    <name type="scientific">Salmo trutta</name>
    <name type="common">Brown trout</name>
    <dbReference type="NCBI Taxonomy" id="8032"/>
    <lineage>
        <taxon>Eukaryota</taxon>
        <taxon>Metazoa</taxon>
        <taxon>Chordata</taxon>
        <taxon>Craniata</taxon>
        <taxon>Vertebrata</taxon>
        <taxon>Euteleostomi</taxon>
        <taxon>Actinopterygii</taxon>
        <taxon>Neopterygii</taxon>
        <taxon>Teleostei</taxon>
        <taxon>Protacanthopterygii</taxon>
        <taxon>Salmoniformes</taxon>
        <taxon>Salmonidae</taxon>
        <taxon>Salmoninae</taxon>
        <taxon>Salmo</taxon>
    </lineage>
</organism>
<feature type="transmembrane region" description="Helical" evidence="1">
    <location>
        <begin position="54"/>
        <end position="73"/>
    </location>
</feature>
<evidence type="ECO:0000256" key="1">
    <source>
        <dbReference type="SAM" id="Phobius"/>
    </source>
</evidence>
<name>A0A674F5E2_SALTR</name>
<dbReference type="AlphaFoldDB" id="A0A674F5E2"/>
<protein>
    <submittedName>
        <fullName evidence="2">Uncharacterized protein</fullName>
    </submittedName>
</protein>
<keyword evidence="1" id="KW-0812">Transmembrane</keyword>
<reference evidence="2" key="2">
    <citation type="submission" date="2025-09" db="UniProtKB">
        <authorList>
            <consortium name="Ensembl"/>
        </authorList>
    </citation>
    <scope>IDENTIFICATION</scope>
</reference>